<dbReference type="KEGG" id="jde:Jden_0250"/>
<dbReference type="EMBL" id="CP001706">
    <property type="protein sequence ID" value="ACV07924.1"/>
    <property type="molecule type" value="Genomic_DNA"/>
</dbReference>
<feature type="coiled-coil region" evidence="1">
    <location>
        <begin position="91"/>
        <end position="144"/>
    </location>
</feature>
<dbReference type="HOGENOM" id="CLU_1747182_0_0_11"/>
<sequence length="149" mass="15630">MSHRVGVWGVMAAVVISGALAGCAETSAELDRLREQASEHVDDVRSQSEGLWEQAQGLSDQVQQAASAASKDASAAADSVSKALDAVEQGHADAQQQVDAARGAVEEAQARLEELAQQATPEELAQLEAERDRVAALLEQLKADVEAAQ</sequence>
<dbReference type="RefSeq" id="WP_015770553.1">
    <property type="nucleotide sequence ID" value="NC_013174.1"/>
</dbReference>
<feature type="compositionally biased region" description="Low complexity" evidence="2">
    <location>
        <begin position="58"/>
        <end position="70"/>
    </location>
</feature>
<dbReference type="STRING" id="471856.Jden_0250"/>
<dbReference type="AlphaFoldDB" id="C7QZ16"/>
<gene>
    <name evidence="4" type="ordered locus">Jden_0250</name>
</gene>
<protein>
    <submittedName>
        <fullName evidence="4">Uncharacterized protein</fullName>
    </submittedName>
</protein>
<keyword evidence="1" id="KW-0175">Coiled coil</keyword>
<accession>C7QZ16</accession>
<organism evidence="4 5">
    <name type="scientific">Jonesia denitrificans (strain ATCC 14870 / DSM 20603 / BCRC 15368 / CIP 55.134 / JCM 11481 / NBRC 15587 / NCTC 10816 / Prevot 55134)</name>
    <name type="common">Listeria denitrificans</name>
    <dbReference type="NCBI Taxonomy" id="471856"/>
    <lineage>
        <taxon>Bacteria</taxon>
        <taxon>Bacillati</taxon>
        <taxon>Actinomycetota</taxon>
        <taxon>Actinomycetes</taxon>
        <taxon>Micrococcales</taxon>
        <taxon>Jonesiaceae</taxon>
        <taxon>Jonesia</taxon>
    </lineage>
</organism>
<keyword evidence="5" id="KW-1185">Reference proteome</keyword>
<feature type="chain" id="PRO_5039119101" evidence="3">
    <location>
        <begin position="22"/>
        <end position="149"/>
    </location>
</feature>
<evidence type="ECO:0000256" key="2">
    <source>
        <dbReference type="SAM" id="MobiDB-lite"/>
    </source>
</evidence>
<dbReference type="Proteomes" id="UP000000628">
    <property type="component" value="Chromosome"/>
</dbReference>
<evidence type="ECO:0000313" key="5">
    <source>
        <dbReference type="Proteomes" id="UP000000628"/>
    </source>
</evidence>
<dbReference type="PROSITE" id="PS51257">
    <property type="entry name" value="PROKAR_LIPOPROTEIN"/>
    <property type="match status" value="1"/>
</dbReference>
<evidence type="ECO:0000256" key="1">
    <source>
        <dbReference type="SAM" id="Coils"/>
    </source>
</evidence>
<proteinExistence type="predicted"/>
<evidence type="ECO:0000313" key="4">
    <source>
        <dbReference type="EMBL" id="ACV07924.1"/>
    </source>
</evidence>
<feature type="region of interest" description="Disordered" evidence="2">
    <location>
        <begin position="39"/>
        <end position="70"/>
    </location>
</feature>
<reference evidence="4 5" key="1">
    <citation type="journal article" date="2009" name="Stand. Genomic Sci.">
        <title>Complete genome sequence of Jonesia denitrificans type strain (Prevot 55134).</title>
        <authorList>
            <person name="Pukall R."/>
            <person name="Gehrich-Schroter G."/>
            <person name="Lapidus A."/>
            <person name="Nolan M."/>
            <person name="Glavina Del Rio T."/>
            <person name="Lucas S."/>
            <person name="Chen F."/>
            <person name="Tice H."/>
            <person name="Pitluck S."/>
            <person name="Cheng J.F."/>
            <person name="Copeland A."/>
            <person name="Saunders E."/>
            <person name="Brettin T."/>
            <person name="Detter J.C."/>
            <person name="Bruce D."/>
            <person name="Goodwin L."/>
            <person name="Pati A."/>
            <person name="Ivanova N."/>
            <person name="Mavromatis K."/>
            <person name="Ovchinnikova G."/>
            <person name="Chen A."/>
            <person name="Palaniappan K."/>
            <person name="Land M."/>
            <person name="Hauser L."/>
            <person name="Chang Y.J."/>
            <person name="Jeffries C.D."/>
            <person name="Chain P."/>
            <person name="Goker M."/>
            <person name="Bristow J."/>
            <person name="Eisen J.A."/>
            <person name="Markowitz V."/>
            <person name="Hugenholtz P."/>
            <person name="Kyrpides N.C."/>
            <person name="Klenk H.P."/>
            <person name="Han C."/>
        </authorList>
    </citation>
    <scope>NUCLEOTIDE SEQUENCE [LARGE SCALE GENOMIC DNA]</scope>
    <source>
        <strain evidence="5">ATCC 14870 / DSM 20603 / BCRC 15368 / CIP 55.134 / JCM 11481 / NBRC 15587 / NCTC 10816 / Prevot 55134</strain>
    </source>
</reference>
<evidence type="ECO:0000256" key="3">
    <source>
        <dbReference type="SAM" id="SignalP"/>
    </source>
</evidence>
<feature type="signal peptide" evidence="3">
    <location>
        <begin position="1"/>
        <end position="21"/>
    </location>
</feature>
<keyword evidence="3" id="KW-0732">Signal</keyword>
<name>C7QZ16_JONDD</name>